<proteinExistence type="predicted"/>
<organism evidence="1 2">
    <name type="scientific">Mytilus galloprovincialis</name>
    <name type="common">Mediterranean mussel</name>
    <dbReference type="NCBI Taxonomy" id="29158"/>
    <lineage>
        <taxon>Eukaryota</taxon>
        <taxon>Metazoa</taxon>
        <taxon>Spiralia</taxon>
        <taxon>Lophotrochozoa</taxon>
        <taxon>Mollusca</taxon>
        <taxon>Bivalvia</taxon>
        <taxon>Autobranchia</taxon>
        <taxon>Pteriomorphia</taxon>
        <taxon>Mytilida</taxon>
        <taxon>Mytiloidea</taxon>
        <taxon>Mytilidae</taxon>
        <taxon>Mytilinae</taxon>
        <taxon>Mytilus</taxon>
    </lineage>
</organism>
<dbReference type="EMBL" id="UYJE01006161">
    <property type="protein sequence ID" value="VDI43601.1"/>
    <property type="molecule type" value="Genomic_DNA"/>
</dbReference>
<name>A0A8B6F6Y6_MYTGA</name>
<comment type="caution">
    <text evidence="1">The sequence shown here is derived from an EMBL/GenBank/DDBJ whole genome shotgun (WGS) entry which is preliminary data.</text>
</comment>
<sequence length="76" mass="8370">MTNPQILDELAARGLDEAGTREENVQLLIDNDRSAADVAAPILNECPQNLSSLYPSLKSKFLSKKINRSLDKGVWS</sequence>
<dbReference type="Proteomes" id="UP000596742">
    <property type="component" value="Unassembled WGS sequence"/>
</dbReference>
<evidence type="ECO:0000313" key="1">
    <source>
        <dbReference type="EMBL" id="VDI43601.1"/>
    </source>
</evidence>
<protein>
    <recommendedName>
        <fullName evidence="3">SAP domain-containing protein</fullName>
    </recommendedName>
</protein>
<gene>
    <name evidence="1" type="ORF">MGAL_10B024304</name>
</gene>
<keyword evidence="2" id="KW-1185">Reference proteome</keyword>
<reference evidence="1" key="1">
    <citation type="submission" date="2018-11" db="EMBL/GenBank/DDBJ databases">
        <authorList>
            <person name="Alioto T."/>
            <person name="Alioto T."/>
        </authorList>
    </citation>
    <scope>NUCLEOTIDE SEQUENCE</scope>
</reference>
<evidence type="ECO:0000313" key="2">
    <source>
        <dbReference type="Proteomes" id="UP000596742"/>
    </source>
</evidence>
<dbReference type="AlphaFoldDB" id="A0A8B6F6Y6"/>
<evidence type="ECO:0008006" key="3">
    <source>
        <dbReference type="Google" id="ProtNLM"/>
    </source>
</evidence>
<accession>A0A8B6F6Y6</accession>